<proteinExistence type="inferred from homology"/>
<dbReference type="InterPro" id="IPR027417">
    <property type="entry name" value="P-loop_NTPase"/>
</dbReference>
<keyword evidence="5" id="KW-0602">Photosynthesis</keyword>
<comment type="pathway">
    <text evidence="2">Carbohydrate biosynthesis; Calvin cycle.</text>
</comment>
<dbReference type="Proteomes" id="UP001229421">
    <property type="component" value="Unassembled WGS sequence"/>
</dbReference>
<evidence type="ECO:0000256" key="10">
    <source>
        <dbReference type="ARBA" id="ARBA00022777"/>
    </source>
</evidence>
<dbReference type="GO" id="GO:0042803">
    <property type="term" value="F:protein homodimerization activity"/>
    <property type="evidence" value="ECO:0007669"/>
    <property type="project" value="UniProtKB-ARBA"/>
</dbReference>
<dbReference type="EMBL" id="JAUHHV010000001">
    <property type="protein sequence ID" value="KAK1435946.1"/>
    <property type="molecule type" value="Genomic_DNA"/>
</dbReference>
<keyword evidence="12" id="KW-0809">Transit peptide</keyword>
<dbReference type="PROSITE" id="PS00567">
    <property type="entry name" value="PHOSPHORIBULOKINASE"/>
    <property type="match status" value="1"/>
</dbReference>
<dbReference type="Pfam" id="PF00485">
    <property type="entry name" value="PRK"/>
    <property type="match status" value="1"/>
</dbReference>
<keyword evidence="9" id="KW-0547">Nucleotide-binding</keyword>
<keyword evidence="11" id="KW-0067">ATP-binding</keyword>
<dbReference type="NCBIfam" id="NF005655">
    <property type="entry name" value="PRK07429.1"/>
    <property type="match status" value="1"/>
</dbReference>
<dbReference type="InterPro" id="IPR006082">
    <property type="entry name" value="PRK"/>
</dbReference>
<comment type="catalytic activity">
    <reaction evidence="14 15">
        <text>D-ribulose 5-phosphate + ATP = D-ribulose 1,5-bisphosphate + ADP + H(+)</text>
        <dbReference type="Rhea" id="RHEA:19365"/>
        <dbReference type="ChEBI" id="CHEBI:15378"/>
        <dbReference type="ChEBI" id="CHEBI:30616"/>
        <dbReference type="ChEBI" id="CHEBI:57870"/>
        <dbReference type="ChEBI" id="CHEBI:58121"/>
        <dbReference type="ChEBI" id="CHEBI:456216"/>
        <dbReference type="EC" id="2.7.1.19"/>
    </reaction>
</comment>
<evidence type="ECO:0000256" key="7">
    <source>
        <dbReference type="ARBA" id="ARBA00022640"/>
    </source>
</evidence>
<comment type="subcellular location">
    <subcellularLocation>
        <location evidence="1">Plastid</location>
        <location evidence="1">Chloroplast</location>
    </subcellularLocation>
</comment>
<evidence type="ECO:0000256" key="9">
    <source>
        <dbReference type="ARBA" id="ARBA00022741"/>
    </source>
</evidence>
<comment type="caution">
    <text evidence="17">The sequence shown here is derived from an EMBL/GenBank/DDBJ whole genome shotgun (WGS) entry which is preliminary data.</text>
</comment>
<evidence type="ECO:0000256" key="2">
    <source>
        <dbReference type="ARBA" id="ARBA00005215"/>
    </source>
</evidence>
<keyword evidence="6" id="KW-0113">Calvin cycle</keyword>
<accession>A0AAD8P8I0</accession>
<evidence type="ECO:0000313" key="18">
    <source>
        <dbReference type="Proteomes" id="UP001229421"/>
    </source>
</evidence>
<dbReference type="FunFam" id="3.40.50.300:FF:000619">
    <property type="entry name" value="Phosphoribulokinase"/>
    <property type="match status" value="1"/>
</dbReference>
<organism evidence="17 18">
    <name type="scientific">Tagetes erecta</name>
    <name type="common">African marigold</name>
    <dbReference type="NCBI Taxonomy" id="13708"/>
    <lineage>
        <taxon>Eukaryota</taxon>
        <taxon>Viridiplantae</taxon>
        <taxon>Streptophyta</taxon>
        <taxon>Embryophyta</taxon>
        <taxon>Tracheophyta</taxon>
        <taxon>Spermatophyta</taxon>
        <taxon>Magnoliopsida</taxon>
        <taxon>eudicotyledons</taxon>
        <taxon>Gunneridae</taxon>
        <taxon>Pentapetalae</taxon>
        <taxon>asterids</taxon>
        <taxon>campanulids</taxon>
        <taxon>Asterales</taxon>
        <taxon>Asteraceae</taxon>
        <taxon>Asteroideae</taxon>
        <taxon>Heliantheae alliance</taxon>
        <taxon>Tageteae</taxon>
        <taxon>Tagetes</taxon>
    </lineage>
</organism>
<dbReference type="InterPro" id="IPR006083">
    <property type="entry name" value="PRK/URK"/>
</dbReference>
<evidence type="ECO:0000256" key="13">
    <source>
        <dbReference type="ARBA" id="ARBA00023157"/>
    </source>
</evidence>
<keyword evidence="10" id="KW-0418">Kinase</keyword>
<evidence type="ECO:0000256" key="11">
    <source>
        <dbReference type="ARBA" id="ARBA00022840"/>
    </source>
</evidence>
<dbReference type="PRINTS" id="PR00478">
    <property type="entry name" value="PHRIBLKINASE"/>
</dbReference>
<dbReference type="GO" id="GO:0005524">
    <property type="term" value="F:ATP binding"/>
    <property type="evidence" value="ECO:0007669"/>
    <property type="project" value="UniProtKB-KW"/>
</dbReference>
<reference evidence="17" key="1">
    <citation type="journal article" date="2023" name="bioRxiv">
        <title>Improved chromosome-level genome assembly for marigold (Tagetes erecta).</title>
        <authorList>
            <person name="Jiang F."/>
            <person name="Yuan L."/>
            <person name="Wang S."/>
            <person name="Wang H."/>
            <person name="Xu D."/>
            <person name="Wang A."/>
            <person name="Fan W."/>
        </authorList>
    </citation>
    <scope>NUCLEOTIDE SEQUENCE</scope>
    <source>
        <strain evidence="17">WSJ</strain>
        <tissue evidence="17">Leaf</tissue>
    </source>
</reference>
<protein>
    <recommendedName>
        <fullName evidence="15">Phosphoribulokinase</fullName>
        <ecNumber evidence="15">2.7.1.19</ecNumber>
    </recommendedName>
</protein>
<dbReference type="GO" id="GO:0009507">
    <property type="term" value="C:chloroplast"/>
    <property type="evidence" value="ECO:0007669"/>
    <property type="project" value="UniProtKB-SubCell"/>
</dbReference>
<evidence type="ECO:0000256" key="4">
    <source>
        <dbReference type="ARBA" id="ARBA00022528"/>
    </source>
</evidence>
<dbReference type="Gene3D" id="3.40.50.300">
    <property type="entry name" value="P-loop containing nucleotide triphosphate hydrolases"/>
    <property type="match status" value="1"/>
</dbReference>
<gene>
    <name evidence="17" type="ORF">QVD17_01719</name>
</gene>
<evidence type="ECO:0000313" key="17">
    <source>
        <dbReference type="EMBL" id="KAK1435946.1"/>
    </source>
</evidence>
<dbReference type="EC" id="2.7.1.19" evidence="15"/>
<evidence type="ECO:0000256" key="14">
    <source>
        <dbReference type="ARBA" id="ARBA00047663"/>
    </source>
</evidence>
<dbReference type="SUPFAM" id="SSF52540">
    <property type="entry name" value="P-loop containing nucleoside triphosphate hydrolases"/>
    <property type="match status" value="1"/>
</dbReference>
<evidence type="ECO:0000256" key="8">
    <source>
        <dbReference type="ARBA" id="ARBA00022679"/>
    </source>
</evidence>
<evidence type="ECO:0000259" key="16">
    <source>
        <dbReference type="Pfam" id="PF00485"/>
    </source>
</evidence>
<keyword evidence="13" id="KW-1015">Disulfide bond</keyword>
<feature type="domain" description="Phosphoribulokinase/uridine kinase" evidence="16">
    <location>
        <begin position="83"/>
        <end position="281"/>
    </location>
</feature>
<dbReference type="GO" id="GO:0008974">
    <property type="term" value="F:phosphoribulokinase activity"/>
    <property type="evidence" value="ECO:0007669"/>
    <property type="project" value="UniProtKB-EC"/>
</dbReference>
<keyword evidence="4" id="KW-0150">Chloroplast</keyword>
<comment type="similarity">
    <text evidence="3 15">Belongs to the phosphoribulokinase family.</text>
</comment>
<dbReference type="CDD" id="cd02026">
    <property type="entry name" value="PRK"/>
    <property type="match status" value="1"/>
</dbReference>
<name>A0AAD8P8I0_TARER</name>
<keyword evidence="18" id="KW-1185">Reference proteome</keyword>
<evidence type="ECO:0000256" key="15">
    <source>
        <dbReference type="RuleBase" id="RU004082"/>
    </source>
</evidence>
<evidence type="ECO:0000256" key="6">
    <source>
        <dbReference type="ARBA" id="ARBA00022567"/>
    </source>
</evidence>
<dbReference type="PANTHER" id="PTHR10285">
    <property type="entry name" value="URIDINE KINASE"/>
    <property type="match status" value="1"/>
</dbReference>
<dbReference type="AlphaFoldDB" id="A0AAD8P8I0"/>
<evidence type="ECO:0000256" key="12">
    <source>
        <dbReference type="ARBA" id="ARBA00022946"/>
    </source>
</evidence>
<keyword evidence="8" id="KW-0808">Transferase</keyword>
<dbReference type="GO" id="GO:0019253">
    <property type="term" value="P:reductive pentose-phosphate cycle"/>
    <property type="evidence" value="ECO:0007669"/>
    <property type="project" value="UniProtKB-KW"/>
</dbReference>
<evidence type="ECO:0000256" key="1">
    <source>
        <dbReference type="ARBA" id="ARBA00004229"/>
    </source>
</evidence>
<evidence type="ECO:0000256" key="3">
    <source>
        <dbReference type="ARBA" id="ARBA00009719"/>
    </source>
</evidence>
<keyword evidence="7" id="KW-0934">Plastid</keyword>
<sequence>MISLTHDINQIIYNVAYLVLRGKKMAVSTVYTAQSLNSTCSISTPTKTTHLAIQQRQVLFYTKKTNRGRVRGGVIRCSGDTIVIGLAADSGCGKSTFMRRLTSVFGGAAEPPKGGNPDSNTLISDTTTVICLDDYHSLDRTGRKVEGVTALDPRANNFDLMYEQVKALKDGIAVEKPIYNHVSGLLDPPELIKPPKILVIEGLHPMYDQRVRDLLDFSIYLDISNDVKFAWKIQRDMAERGHSLESIKASIEARKPDFDAYIDPQKQYADAVIEVLPTQLIPGDNEGKVLRVKLIMKEGVKYFSPVYLFDEGSSISWVPCGRKLTCSYPGIKFAYGPDSYYGHEVSVLEMDGQFDRLDELIYVESHLSNISTKFYGEITQQMLKHSDFPGSNNGTGLFQTIVGLKIRDLFEQITASKASATLEATKA</sequence>
<evidence type="ECO:0000256" key="5">
    <source>
        <dbReference type="ARBA" id="ARBA00022531"/>
    </source>
</evidence>